<dbReference type="SUPFAM" id="SSF50978">
    <property type="entry name" value="WD40 repeat-like"/>
    <property type="match status" value="1"/>
</dbReference>
<name>A0A3Q7F3S5_SOLLC</name>
<dbReference type="Gene3D" id="3.30.160.20">
    <property type="match status" value="1"/>
</dbReference>
<dbReference type="HAMAP" id="MF_01307_B">
    <property type="entry name" value="Ribosomal_uS5_B"/>
    <property type="match status" value="1"/>
</dbReference>
<evidence type="ECO:0000259" key="12">
    <source>
        <dbReference type="PROSITE" id="PS50881"/>
    </source>
</evidence>
<evidence type="ECO:0000256" key="10">
    <source>
        <dbReference type="RuleBase" id="RU003823"/>
    </source>
</evidence>
<dbReference type="Gene3D" id="2.130.10.10">
    <property type="entry name" value="YVTN repeat-like/Quinoprotein amine dehydrogenase"/>
    <property type="match status" value="2"/>
</dbReference>
<protein>
    <recommendedName>
        <fullName evidence="6">Small ribosomal subunit protein uS5c</fullName>
    </recommendedName>
    <alternativeName>
        <fullName evidence="7">30S ribosomal protein S5, chloroplastic</fullName>
    </alternativeName>
</protein>
<dbReference type="InterPro" id="IPR001680">
    <property type="entry name" value="WD40_rpt"/>
</dbReference>
<keyword evidence="14" id="KW-1185">Reference proteome</keyword>
<dbReference type="GO" id="GO:0005737">
    <property type="term" value="C:cytoplasm"/>
    <property type="evidence" value="ECO:0007669"/>
    <property type="project" value="UniProtKB-ARBA"/>
</dbReference>
<dbReference type="InterPro" id="IPR044716">
    <property type="entry name" value="LEUNIG-like"/>
</dbReference>
<evidence type="ECO:0000256" key="3">
    <source>
        <dbReference type="ARBA" id="ARBA00022884"/>
    </source>
</evidence>
<dbReference type="Gramene" id="Solyc02g078010.3.1">
    <property type="protein sequence ID" value="Solyc02g078010.3.1"/>
    <property type="gene ID" value="Solyc02g078010.3"/>
</dbReference>
<evidence type="ECO:0000256" key="1">
    <source>
        <dbReference type="ARBA" id="ARBA00008945"/>
    </source>
</evidence>
<dbReference type="InterPro" id="IPR018192">
    <property type="entry name" value="Ribosomal_uS5_N_CS"/>
</dbReference>
<dbReference type="FunFam" id="3.30.230.10:FF:000002">
    <property type="entry name" value="30S ribosomal protein S5"/>
    <property type="match status" value="1"/>
</dbReference>
<dbReference type="InterPro" id="IPR014721">
    <property type="entry name" value="Ribsml_uS5_D2-typ_fold_subgr"/>
</dbReference>
<evidence type="ECO:0000256" key="11">
    <source>
        <dbReference type="SAM" id="MobiDB-lite"/>
    </source>
</evidence>
<dbReference type="InterPro" id="IPR015943">
    <property type="entry name" value="WD40/YVTN_repeat-like_dom_sf"/>
</dbReference>
<evidence type="ECO:0000256" key="7">
    <source>
        <dbReference type="ARBA" id="ARBA00035347"/>
    </source>
</evidence>
<organism evidence="13">
    <name type="scientific">Solanum lycopersicum</name>
    <name type="common">Tomato</name>
    <name type="synonym">Lycopersicon esculentum</name>
    <dbReference type="NCBI Taxonomy" id="4081"/>
    <lineage>
        <taxon>Eukaryota</taxon>
        <taxon>Viridiplantae</taxon>
        <taxon>Streptophyta</taxon>
        <taxon>Embryophyta</taxon>
        <taxon>Tracheophyta</taxon>
        <taxon>Spermatophyta</taxon>
        <taxon>Magnoliopsida</taxon>
        <taxon>eudicotyledons</taxon>
        <taxon>Gunneridae</taxon>
        <taxon>Pentapetalae</taxon>
        <taxon>asterids</taxon>
        <taxon>lamiids</taxon>
        <taxon>Solanales</taxon>
        <taxon>Solanaceae</taxon>
        <taxon>Solanoideae</taxon>
        <taxon>Solaneae</taxon>
        <taxon>Solanum</taxon>
        <taxon>Solanum subgen. Lycopersicon</taxon>
    </lineage>
</organism>
<evidence type="ECO:0000256" key="9">
    <source>
        <dbReference type="PROSITE-ProRule" id="PRU00268"/>
    </source>
</evidence>
<dbReference type="GO" id="GO:0019843">
    <property type="term" value="F:rRNA binding"/>
    <property type="evidence" value="ECO:0007669"/>
    <property type="project" value="UniProtKB-KW"/>
</dbReference>
<dbReference type="Proteomes" id="UP000004994">
    <property type="component" value="Chromosome 2"/>
</dbReference>
<evidence type="ECO:0000256" key="5">
    <source>
        <dbReference type="ARBA" id="ARBA00023274"/>
    </source>
</evidence>
<reference evidence="13" key="1">
    <citation type="journal article" date="2012" name="Nature">
        <title>The tomato genome sequence provides insights into fleshy fruit evolution.</title>
        <authorList>
            <consortium name="Tomato Genome Consortium"/>
        </authorList>
    </citation>
    <scope>NUCLEOTIDE SEQUENCE [LARGE SCALE GENOMIC DNA]</scope>
    <source>
        <strain evidence="13">cv. Heinz 1706</strain>
    </source>
</reference>
<dbReference type="EnsemblPlants" id="Solyc02g078010.3.1">
    <property type="protein sequence ID" value="Solyc02g078010.3.1"/>
    <property type="gene ID" value="Solyc02g078010.3"/>
</dbReference>
<evidence type="ECO:0000256" key="6">
    <source>
        <dbReference type="ARBA" id="ARBA00035156"/>
    </source>
</evidence>
<dbReference type="OMA" id="WNMFFEA"/>
<accession>A0A3Q7F3S5</accession>
<evidence type="ECO:0000256" key="2">
    <source>
        <dbReference type="ARBA" id="ARBA00022730"/>
    </source>
</evidence>
<feature type="region of interest" description="Disordered" evidence="11">
    <location>
        <begin position="337"/>
        <end position="356"/>
    </location>
</feature>
<dbReference type="CDD" id="cd00200">
    <property type="entry name" value="WD40"/>
    <property type="match status" value="1"/>
</dbReference>
<dbReference type="InParanoid" id="A0A3Q7F3S5"/>
<feature type="repeat" description="WD" evidence="8">
    <location>
        <begin position="423"/>
        <end position="455"/>
    </location>
</feature>
<sequence length="904" mass="98930">MSKRGFHRTGEAFSNEIRANQNLVAINSPHEAFLQAWWSKFYEAYSSRFPDFPVFDVESFDKVAQSVDNVVGDYCPSNQSYASDLTGANISAMMPESSSPDLMDPSLSALLSSFDASYLSLDLSPPRDMTSGLHLPEMSEIGDMLPLASNAGYQMQQMPTVPAEWNARVDILGANWGGPMRTEPHLHAATSALPDLPELSDAGNNRSLQQASHRGWPSIDVGSVPRVISHQVVHPSVIVPTRKEQFPISTFFAQQNVLPSMAVQTWDKLRLPAPACSGDLFPMLTLADSSVKDAGMLGETNLRIPENSPADQQIGGIMRRFGKQPVVQEHRNQLGLQYPNKSGTKRKTPLNSLEPVGKEKTPVASFAAPARTQAEREGNSLKAISNLHTNTSKLLCCHFDSEGELLAAAGHDKKLRTNNVYSGEGHAHHVTDVRFRPHSTVFATSSFDRTVKIWDAAKPSNPFQNLVGHVEHVMSTDFHPTKLGLLSSCDTSNDIRLWDVSRGECDLIFKGGSRHVRFQPQRGDFLASSSGNVGHVKDIRSICWHVTGRYLASVSEDSARIWSVSDGKCLYELCSGGNKFQSCTFHPGHVQVLVIGSFEFLELWNPFYQSSTTQSYSAHTDIITSLAGSPLGGTIASSPFHLLLNPTKFDPIKPNSTTAETTFFDNTDPEEISTYDPPERPEDFIEPASFDDGPMESEEEIAKAYEELYGAAYSGETFLGNDIYAMDSKVKKTTSFGKTKKEKAKDGFDERVVQVRRVTKVVKGGKQLHFRAVVVVGDKKGQVGVGVGKAKEVIAAVQKSAVNARRNLITVPMTKYLTFPHRSEGDFGAARVMLRPAAPGTGVIAGGAVRIVLEMAGVENALGKQLGSNNALNNARATVVAVQQMRQFSEVAQERGIPMEELWK</sequence>
<dbReference type="Pfam" id="PF03719">
    <property type="entry name" value="Ribosomal_S5_C"/>
    <property type="match status" value="1"/>
</dbReference>
<dbReference type="InterPro" id="IPR005712">
    <property type="entry name" value="Ribosomal_uS5_bac-type"/>
</dbReference>
<dbReference type="STRING" id="4081.A0A3Q7F3S5"/>
<dbReference type="GO" id="GO:0006412">
    <property type="term" value="P:translation"/>
    <property type="evidence" value="ECO:0007669"/>
    <property type="project" value="InterPro"/>
</dbReference>
<dbReference type="PANTHER" id="PTHR44376">
    <property type="entry name" value="TRANSCRIPTIONAL REGULATOR OF FILAMENTOUS GROWTH FLO8"/>
    <property type="match status" value="1"/>
</dbReference>
<dbReference type="PROSITE" id="PS00585">
    <property type="entry name" value="RIBOSOMAL_S5"/>
    <property type="match status" value="1"/>
</dbReference>
<keyword evidence="5 9" id="KW-0687">Ribonucleoprotein</keyword>
<reference evidence="13" key="2">
    <citation type="submission" date="2019-01" db="UniProtKB">
        <authorList>
            <consortium name="EnsemblPlants"/>
        </authorList>
    </citation>
    <scope>IDENTIFICATION</scope>
    <source>
        <strain evidence="13">cv. Heinz 1706</strain>
    </source>
</reference>
<feature type="repeat" description="WD" evidence="8">
    <location>
        <begin position="466"/>
        <end position="508"/>
    </location>
</feature>
<keyword evidence="8" id="KW-0853">WD repeat</keyword>
<keyword evidence="4 9" id="KW-0689">Ribosomal protein</keyword>
<comment type="similarity">
    <text evidence="1 10">Belongs to the universal ribosomal protein uS5 family.</text>
</comment>
<evidence type="ECO:0000256" key="8">
    <source>
        <dbReference type="PROSITE-ProRule" id="PRU00221"/>
    </source>
</evidence>
<evidence type="ECO:0000256" key="4">
    <source>
        <dbReference type="ARBA" id="ARBA00022980"/>
    </source>
</evidence>
<evidence type="ECO:0000313" key="14">
    <source>
        <dbReference type="Proteomes" id="UP000004994"/>
    </source>
</evidence>
<dbReference type="InterPro" id="IPR013810">
    <property type="entry name" value="Ribosomal_uS5_N"/>
</dbReference>
<dbReference type="Gene3D" id="3.30.230.10">
    <property type="match status" value="1"/>
</dbReference>
<dbReference type="PANTHER" id="PTHR44376:SF8">
    <property type="entry name" value="TRANSCRIPTIONAL COREPRESSOR LEUNIG-LIKE"/>
    <property type="match status" value="1"/>
</dbReference>
<keyword evidence="2" id="KW-0699">rRNA-binding</keyword>
<dbReference type="Pfam" id="PF00333">
    <property type="entry name" value="Ribosomal_S5"/>
    <property type="match status" value="1"/>
</dbReference>
<dbReference type="InterPro" id="IPR036322">
    <property type="entry name" value="WD40_repeat_dom_sf"/>
</dbReference>
<evidence type="ECO:0000313" key="13">
    <source>
        <dbReference type="EnsemblPlants" id="Solyc02g078010.3.1"/>
    </source>
</evidence>
<dbReference type="SUPFAM" id="SSF54768">
    <property type="entry name" value="dsRNA-binding domain-like"/>
    <property type="match status" value="1"/>
</dbReference>
<dbReference type="PROSITE" id="PS50881">
    <property type="entry name" value="S5_DSRBD"/>
    <property type="match status" value="1"/>
</dbReference>
<dbReference type="GO" id="GO:0015935">
    <property type="term" value="C:small ribosomal subunit"/>
    <property type="evidence" value="ECO:0007669"/>
    <property type="project" value="InterPro"/>
</dbReference>
<dbReference type="NCBIfam" id="TIGR01021">
    <property type="entry name" value="rpsE_bact"/>
    <property type="match status" value="1"/>
</dbReference>
<dbReference type="InterPro" id="IPR005324">
    <property type="entry name" value="Ribosomal_uS5_C"/>
</dbReference>
<dbReference type="SUPFAM" id="SSF54211">
    <property type="entry name" value="Ribosomal protein S5 domain 2-like"/>
    <property type="match status" value="1"/>
</dbReference>
<dbReference type="Pfam" id="PF00400">
    <property type="entry name" value="WD40"/>
    <property type="match status" value="4"/>
</dbReference>
<proteinExistence type="inferred from homology"/>
<keyword evidence="3" id="KW-0694">RNA-binding</keyword>
<dbReference type="FunFam" id="3.30.160.20:FF:000001">
    <property type="entry name" value="30S ribosomal protein S5"/>
    <property type="match status" value="1"/>
</dbReference>
<feature type="region of interest" description="Disordered" evidence="11">
    <location>
        <begin position="658"/>
        <end position="682"/>
    </location>
</feature>
<feature type="domain" description="S5 DRBM" evidence="12">
    <location>
        <begin position="748"/>
        <end position="811"/>
    </location>
</feature>
<dbReference type="PROSITE" id="PS50082">
    <property type="entry name" value="WD_REPEATS_2"/>
    <property type="match status" value="2"/>
</dbReference>
<dbReference type="GO" id="GO:0003714">
    <property type="term" value="F:transcription corepressor activity"/>
    <property type="evidence" value="ECO:0007669"/>
    <property type="project" value="InterPro"/>
</dbReference>
<dbReference type="GO" id="GO:0003735">
    <property type="term" value="F:structural constituent of ribosome"/>
    <property type="evidence" value="ECO:0007669"/>
    <property type="project" value="UniProtKB-UniRule"/>
</dbReference>
<dbReference type="PROSITE" id="PS50294">
    <property type="entry name" value="WD_REPEATS_REGION"/>
    <property type="match status" value="1"/>
</dbReference>
<dbReference type="GO" id="GO:0042254">
    <property type="term" value="P:ribosome biogenesis"/>
    <property type="evidence" value="ECO:0007669"/>
    <property type="project" value="UniProtKB-ARBA"/>
</dbReference>
<dbReference type="PaxDb" id="4081-Solyc02g078000.2.1"/>
<dbReference type="InterPro" id="IPR020568">
    <property type="entry name" value="Ribosomal_Su5_D2-typ_SF"/>
</dbReference>
<dbReference type="AlphaFoldDB" id="A0A3Q7F3S5"/>
<dbReference type="SMART" id="SM00320">
    <property type="entry name" value="WD40"/>
    <property type="match status" value="5"/>
</dbReference>